<dbReference type="OrthoDB" id="2804463at2"/>
<keyword evidence="2" id="KW-0378">Hydrolase</keyword>
<proteinExistence type="predicted"/>
<comment type="caution">
    <text evidence="2">The sequence shown here is derived from an EMBL/GenBank/DDBJ whole genome shotgun (WGS) entry which is preliminary data.</text>
</comment>
<protein>
    <submittedName>
        <fullName evidence="2">HNH endonuclease</fullName>
    </submittedName>
</protein>
<evidence type="ECO:0000259" key="1">
    <source>
        <dbReference type="Pfam" id="PF14279"/>
    </source>
</evidence>
<name>A0A2N3PRH9_9PROT</name>
<keyword evidence="2" id="KW-0540">Nuclease</keyword>
<keyword evidence="2" id="KW-0255">Endonuclease</keyword>
<dbReference type="EMBL" id="PIUM01000025">
    <property type="protein sequence ID" value="PKU22994.1"/>
    <property type="molecule type" value="Genomic_DNA"/>
</dbReference>
<gene>
    <name evidence="2" type="ORF">CWS72_18920</name>
</gene>
<accession>A0A2N3PRH9</accession>
<dbReference type="Proteomes" id="UP000233293">
    <property type="component" value="Unassembled WGS sequence"/>
</dbReference>
<evidence type="ECO:0000313" key="2">
    <source>
        <dbReference type="EMBL" id="PKU22994.1"/>
    </source>
</evidence>
<sequence length="341" mass="38148">MSDIHRCIFCLELRPGSEEHVFPLAIGGTLTTDRVCVDCNSTLGSRVDSVLCDDLPIRSRRAQLGLAGNSGKLPATHDILLGIASLAGNPDRKVHTTFNEASGQLEIRTIPHETDIVLPDGTKACQVIIDERDRGQIPKIIQRVLKRHDLPPLSNEQMEVEQKKYTEETLITEERPQVVKTFVYSFAFLRHAIIKIAYELACLWLGDDYLDDPTAAELRAAIRADDPASTDGLPGYVGPAEDCNVFAQWLPNADHHLAYSQVTHDGIGIAVRIFDVYAAVVWVSKDASRYAHINQRDVLRFLVIDAVTGEKHETSWEQEVIRIAQLMDEYQRYPPFPDPLS</sequence>
<dbReference type="GO" id="GO:0004519">
    <property type="term" value="F:endonuclease activity"/>
    <property type="evidence" value="ECO:0007669"/>
    <property type="project" value="UniProtKB-KW"/>
</dbReference>
<dbReference type="Pfam" id="PF14279">
    <property type="entry name" value="HNH_5"/>
    <property type="match status" value="1"/>
</dbReference>
<dbReference type="InterPro" id="IPR029471">
    <property type="entry name" value="HNH_5"/>
</dbReference>
<evidence type="ECO:0000313" key="3">
    <source>
        <dbReference type="Proteomes" id="UP000233293"/>
    </source>
</evidence>
<feature type="domain" description="HNH endonuclease 5" evidence="1">
    <location>
        <begin position="7"/>
        <end position="51"/>
    </location>
</feature>
<dbReference type="AlphaFoldDB" id="A0A2N3PRH9"/>
<reference evidence="3" key="1">
    <citation type="submission" date="2017-12" db="EMBL/GenBank/DDBJ databases">
        <title>Draft genome sequence of Telmatospirillum siberiense 26-4b1T, an acidotolerant peatland alphaproteobacterium potentially involved in sulfur cycling.</title>
        <authorList>
            <person name="Hausmann B."/>
            <person name="Pjevac P."/>
            <person name="Schreck K."/>
            <person name="Herbold C.W."/>
            <person name="Daims H."/>
            <person name="Wagner M."/>
            <person name="Pester M."/>
            <person name="Loy A."/>
        </authorList>
    </citation>
    <scope>NUCLEOTIDE SEQUENCE [LARGE SCALE GENOMIC DNA]</scope>
    <source>
        <strain evidence="3">26-4b1</strain>
    </source>
</reference>
<organism evidence="2 3">
    <name type="scientific">Telmatospirillum siberiense</name>
    <dbReference type="NCBI Taxonomy" id="382514"/>
    <lineage>
        <taxon>Bacteria</taxon>
        <taxon>Pseudomonadati</taxon>
        <taxon>Pseudomonadota</taxon>
        <taxon>Alphaproteobacteria</taxon>
        <taxon>Rhodospirillales</taxon>
        <taxon>Rhodospirillaceae</taxon>
        <taxon>Telmatospirillum</taxon>
    </lineage>
</organism>
<keyword evidence="3" id="KW-1185">Reference proteome</keyword>